<keyword evidence="3" id="KW-0805">Transcription regulation</keyword>
<keyword evidence="5" id="KW-0804">Transcription</keyword>
<feature type="domain" description="Myb/SANT-like DNA-binding" evidence="9">
    <location>
        <begin position="25"/>
        <end position="97"/>
    </location>
</feature>
<evidence type="ECO:0000259" key="9">
    <source>
        <dbReference type="Pfam" id="PF13873"/>
    </source>
</evidence>
<evidence type="ECO:0000256" key="5">
    <source>
        <dbReference type="ARBA" id="ARBA00023163"/>
    </source>
</evidence>
<evidence type="ECO:0000256" key="1">
    <source>
        <dbReference type="ARBA" id="ARBA00011764"/>
    </source>
</evidence>
<keyword evidence="11" id="KW-1185">Reference proteome</keyword>
<evidence type="ECO:0000256" key="6">
    <source>
        <dbReference type="ARBA" id="ARBA00025466"/>
    </source>
</evidence>
<reference evidence="10 11" key="1">
    <citation type="journal article" date="2007" name="Nature">
        <title>Evolution of genes and genomes on the Drosophila phylogeny.</title>
        <authorList>
            <consortium name="Drosophila 12 Genomes Consortium"/>
            <person name="Clark A.G."/>
            <person name="Eisen M.B."/>
            <person name="Smith D.R."/>
            <person name="Bergman C.M."/>
            <person name="Oliver B."/>
            <person name="Markow T.A."/>
            <person name="Kaufman T.C."/>
            <person name="Kellis M."/>
            <person name="Gelbart W."/>
            <person name="Iyer V.N."/>
            <person name="Pollard D.A."/>
            <person name="Sackton T.B."/>
            <person name="Larracuente A.M."/>
            <person name="Singh N.D."/>
            <person name="Abad J.P."/>
            <person name="Abt D.N."/>
            <person name="Adryan B."/>
            <person name="Aguade M."/>
            <person name="Akashi H."/>
            <person name="Anderson W.W."/>
            <person name="Aquadro C.F."/>
            <person name="Ardell D.H."/>
            <person name="Arguello R."/>
            <person name="Artieri C.G."/>
            <person name="Barbash D.A."/>
            <person name="Barker D."/>
            <person name="Barsanti P."/>
            <person name="Batterham P."/>
            <person name="Batzoglou S."/>
            <person name="Begun D."/>
            <person name="Bhutkar A."/>
            <person name="Blanco E."/>
            <person name="Bosak S.A."/>
            <person name="Bradley R.K."/>
            <person name="Brand A.D."/>
            <person name="Brent M.R."/>
            <person name="Brooks A.N."/>
            <person name="Brown R.H."/>
            <person name="Butlin R.K."/>
            <person name="Caggese C."/>
            <person name="Calvi B.R."/>
            <person name="Bernardo de Carvalho A."/>
            <person name="Caspi A."/>
            <person name="Castrezana S."/>
            <person name="Celniker S.E."/>
            <person name="Chang J.L."/>
            <person name="Chapple C."/>
            <person name="Chatterji S."/>
            <person name="Chinwalla A."/>
            <person name="Civetta A."/>
            <person name="Clifton S.W."/>
            <person name="Comeron J.M."/>
            <person name="Costello J.C."/>
            <person name="Coyne J.A."/>
            <person name="Daub J."/>
            <person name="David R.G."/>
            <person name="Delcher A.L."/>
            <person name="Delehaunty K."/>
            <person name="Do C.B."/>
            <person name="Ebling H."/>
            <person name="Edwards K."/>
            <person name="Eickbush T."/>
            <person name="Evans J.D."/>
            <person name="Filipski A."/>
            <person name="Findeiss S."/>
            <person name="Freyhult E."/>
            <person name="Fulton L."/>
            <person name="Fulton R."/>
            <person name="Garcia A.C."/>
            <person name="Gardiner A."/>
            <person name="Garfield D.A."/>
            <person name="Garvin B.E."/>
            <person name="Gibson G."/>
            <person name="Gilbert D."/>
            <person name="Gnerre S."/>
            <person name="Godfrey J."/>
            <person name="Good R."/>
            <person name="Gotea V."/>
            <person name="Gravely B."/>
            <person name="Greenberg A.J."/>
            <person name="Griffiths-Jones S."/>
            <person name="Gross S."/>
            <person name="Guigo R."/>
            <person name="Gustafson E.A."/>
            <person name="Haerty W."/>
            <person name="Hahn M.W."/>
            <person name="Halligan D.L."/>
            <person name="Halpern A.L."/>
            <person name="Halter G.M."/>
            <person name="Han M.V."/>
            <person name="Heger A."/>
            <person name="Hillier L."/>
            <person name="Hinrichs A.S."/>
            <person name="Holmes I."/>
            <person name="Hoskins R.A."/>
            <person name="Hubisz M.J."/>
            <person name="Hultmark D."/>
            <person name="Huntley M.A."/>
            <person name="Jaffe D.B."/>
            <person name="Jagadeeshan S."/>
            <person name="Jeck W.R."/>
            <person name="Johnson J."/>
            <person name="Jones C.D."/>
            <person name="Jordan W.C."/>
            <person name="Karpen G.H."/>
            <person name="Kataoka E."/>
            <person name="Keightley P.D."/>
            <person name="Kheradpour P."/>
            <person name="Kirkness E.F."/>
            <person name="Koerich L.B."/>
            <person name="Kristiansen K."/>
            <person name="Kudrna D."/>
            <person name="Kulathinal R.J."/>
            <person name="Kumar S."/>
            <person name="Kwok R."/>
            <person name="Lander E."/>
            <person name="Langley C.H."/>
            <person name="Lapoint R."/>
            <person name="Lazzaro B.P."/>
            <person name="Lee S.J."/>
            <person name="Levesque L."/>
            <person name="Li R."/>
            <person name="Lin C.F."/>
            <person name="Lin M.F."/>
            <person name="Lindblad-Toh K."/>
            <person name="Llopart A."/>
            <person name="Long M."/>
            <person name="Low L."/>
            <person name="Lozovsky E."/>
            <person name="Lu J."/>
            <person name="Luo M."/>
            <person name="Machado C.A."/>
            <person name="Makalowski W."/>
            <person name="Marzo M."/>
            <person name="Matsuda M."/>
            <person name="Matzkin L."/>
            <person name="McAllister B."/>
            <person name="McBride C.S."/>
            <person name="McKernan B."/>
            <person name="McKernan K."/>
            <person name="Mendez-Lago M."/>
            <person name="Minx P."/>
            <person name="Mollenhauer M.U."/>
            <person name="Montooth K."/>
            <person name="Mount S.M."/>
            <person name="Mu X."/>
            <person name="Myers E."/>
            <person name="Negre B."/>
            <person name="Newfeld S."/>
            <person name="Nielsen R."/>
            <person name="Noor M.A."/>
            <person name="O'Grady P."/>
            <person name="Pachter L."/>
            <person name="Papaceit M."/>
            <person name="Parisi M.J."/>
            <person name="Parisi M."/>
            <person name="Parts L."/>
            <person name="Pedersen J.S."/>
            <person name="Pesole G."/>
            <person name="Phillippy A.M."/>
            <person name="Ponting C.P."/>
            <person name="Pop M."/>
            <person name="Porcelli D."/>
            <person name="Powell J.R."/>
            <person name="Prohaska S."/>
            <person name="Pruitt K."/>
            <person name="Puig M."/>
            <person name="Quesneville H."/>
            <person name="Ram K.R."/>
            <person name="Rand D."/>
            <person name="Rasmussen M.D."/>
            <person name="Reed L.K."/>
            <person name="Reenan R."/>
            <person name="Reily A."/>
            <person name="Remington K.A."/>
            <person name="Rieger T.T."/>
            <person name="Ritchie M.G."/>
            <person name="Robin C."/>
            <person name="Rogers Y.H."/>
            <person name="Rohde C."/>
            <person name="Rozas J."/>
            <person name="Rubenfield M.J."/>
            <person name="Ruiz A."/>
            <person name="Russo S."/>
            <person name="Salzberg S.L."/>
            <person name="Sanchez-Gracia A."/>
            <person name="Saranga D.J."/>
            <person name="Sato H."/>
            <person name="Schaeffer S.W."/>
            <person name="Schatz M.C."/>
            <person name="Schlenke T."/>
            <person name="Schwartz R."/>
            <person name="Segarra C."/>
            <person name="Singh R.S."/>
            <person name="Sirot L."/>
            <person name="Sirota M."/>
            <person name="Sisneros N.B."/>
            <person name="Smith C.D."/>
            <person name="Smith T.F."/>
            <person name="Spieth J."/>
            <person name="Stage D.E."/>
            <person name="Stark A."/>
            <person name="Stephan W."/>
            <person name="Strausberg R.L."/>
            <person name="Strempel S."/>
            <person name="Sturgill D."/>
            <person name="Sutton G."/>
            <person name="Sutton G.G."/>
            <person name="Tao W."/>
            <person name="Teichmann S."/>
            <person name="Tobari Y.N."/>
            <person name="Tomimura Y."/>
            <person name="Tsolas J.M."/>
            <person name="Valente V.L."/>
            <person name="Venter E."/>
            <person name="Venter J.C."/>
            <person name="Vicario S."/>
            <person name="Vieira F.G."/>
            <person name="Vilella A.J."/>
            <person name="Villasante A."/>
            <person name="Walenz B."/>
            <person name="Wang J."/>
            <person name="Wasserman M."/>
            <person name="Watts T."/>
            <person name="Wilson D."/>
            <person name="Wilson R.K."/>
            <person name="Wing R.A."/>
            <person name="Wolfner M.F."/>
            <person name="Wong A."/>
            <person name="Wong G.K."/>
            <person name="Wu C.I."/>
            <person name="Wu G."/>
            <person name="Yamamoto D."/>
            <person name="Yang H.P."/>
            <person name="Yang S.P."/>
            <person name="Yorke J.A."/>
            <person name="Yoshida K."/>
            <person name="Zdobnov E."/>
            <person name="Zhang P."/>
            <person name="Zhang Y."/>
            <person name="Zimin A.V."/>
            <person name="Baldwin J."/>
            <person name="Abdouelleil A."/>
            <person name="Abdulkadir J."/>
            <person name="Abebe A."/>
            <person name="Abera B."/>
            <person name="Abreu J."/>
            <person name="Acer S.C."/>
            <person name="Aftuck L."/>
            <person name="Alexander A."/>
            <person name="An P."/>
            <person name="Anderson E."/>
            <person name="Anderson S."/>
            <person name="Arachi H."/>
            <person name="Azer M."/>
            <person name="Bachantsang P."/>
            <person name="Barry A."/>
            <person name="Bayul T."/>
            <person name="Berlin A."/>
            <person name="Bessette D."/>
            <person name="Bloom T."/>
            <person name="Blye J."/>
            <person name="Boguslavskiy L."/>
            <person name="Bonnet C."/>
            <person name="Boukhgalter B."/>
            <person name="Bourzgui I."/>
            <person name="Brown A."/>
            <person name="Cahill P."/>
            <person name="Channer S."/>
            <person name="Cheshatsang Y."/>
            <person name="Chuda L."/>
            <person name="Citroen M."/>
            <person name="Collymore A."/>
            <person name="Cooke P."/>
            <person name="Costello M."/>
            <person name="D'Aco K."/>
            <person name="Daza R."/>
            <person name="De Haan G."/>
            <person name="DeGray S."/>
            <person name="DeMaso C."/>
            <person name="Dhargay N."/>
            <person name="Dooley K."/>
            <person name="Dooley E."/>
            <person name="Doricent M."/>
            <person name="Dorje P."/>
            <person name="Dorjee K."/>
            <person name="Dupes A."/>
            <person name="Elong R."/>
            <person name="Falk J."/>
            <person name="Farina A."/>
            <person name="Faro S."/>
            <person name="Ferguson D."/>
            <person name="Fisher S."/>
            <person name="Foley C.D."/>
            <person name="Franke A."/>
            <person name="Friedrich D."/>
            <person name="Gadbois L."/>
            <person name="Gearin G."/>
            <person name="Gearin C.R."/>
            <person name="Giannoukos G."/>
            <person name="Goode T."/>
            <person name="Graham J."/>
            <person name="Grandbois E."/>
            <person name="Grewal S."/>
            <person name="Gyaltsen K."/>
            <person name="Hafez N."/>
            <person name="Hagos B."/>
            <person name="Hall J."/>
            <person name="Henson C."/>
            <person name="Hollinger A."/>
            <person name="Honan T."/>
            <person name="Huard M.D."/>
            <person name="Hughes L."/>
            <person name="Hurhula B."/>
            <person name="Husby M.E."/>
            <person name="Kamat A."/>
            <person name="Kanga B."/>
            <person name="Kashin S."/>
            <person name="Khazanovich D."/>
            <person name="Kisner P."/>
            <person name="Lance K."/>
            <person name="Lara M."/>
            <person name="Lee W."/>
            <person name="Lennon N."/>
            <person name="Letendre F."/>
            <person name="LeVine R."/>
            <person name="Lipovsky A."/>
            <person name="Liu X."/>
            <person name="Liu J."/>
            <person name="Liu S."/>
            <person name="Lokyitsang T."/>
            <person name="Lokyitsang Y."/>
            <person name="Lubonja R."/>
            <person name="Lui A."/>
            <person name="MacDonald P."/>
            <person name="Magnisalis V."/>
            <person name="Maru K."/>
            <person name="Matthews C."/>
            <person name="McCusker W."/>
            <person name="McDonough S."/>
            <person name="Mehta T."/>
            <person name="Meldrim J."/>
            <person name="Meneus L."/>
            <person name="Mihai O."/>
            <person name="Mihalev A."/>
            <person name="Mihova T."/>
            <person name="Mittelman R."/>
            <person name="Mlenga V."/>
            <person name="Montmayeur A."/>
            <person name="Mulrain L."/>
            <person name="Navidi A."/>
            <person name="Naylor J."/>
            <person name="Negash T."/>
            <person name="Nguyen T."/>
            <person name="Nguyen N."/>
            <person name="Nicol R."/>
            <person name="Norbu C."/>
            <person name="Norbu N."/>
            <person name="Novod N."/>
            <person name="O'Neill B."/>
            <person name="Osman S."/>
            <person name="Markiewicz E."/>
            <person name="Oyono O.L."/>
            <person name="Patti C."/>
            <person name="Phunkhang P."/>
            <person name="Pierre F."/>
            <person name="Priest M."/>
            <person name="Raghuraman S."/>
            <person name="Rege F."/>
            <person name="Reyes R."/>
            <person name="Rise C."/>
            <person name="Rogov P."/>
            <person name="Ross K."/>
            <person name="Ryan E."/>
            <person name="Settipalli S."/>
            <person name="Shea T."/>
            <person name="Sherpa N."/>
            <person name="Shi L."/>
            <person name="Shih D."/>
            <person name="Sparrow T."/>
            <person name="Spaulding J."/>
            <person name="Stalker J."/>
            <person name="Stange-Thomann N."/>
            <person name="Stavropoulos S."/>
            <person name="Stone C."/>
            <person name="Strader C."/>
            <person name="Tesfaye S."/>
            <person name="Thomson T."/>
            <person name="Thoulutsang Y."/>
            <person name="Thoulutsang D."/>
            <person name="Topham K."/>
            <person name="Topping I."/>
            <person name="Tsamla T."/>
            <person name="Vassiliev H."/>
            <person name="Vo A."/>
            <person name="Wangchuk T."/>
            <person name="Wangdi T."/>
            <person name="Weiand M."/>
            <person name="Wilkinson J."/>
            <person name="Wilson A."/>
            <person name="Yadav S."/>
            <person name="Young G."/>
            <person name="Yu Q."/>
            <person name="Zembek L."/>
            <person name="Zhong D."/>
            <person name="Zimmer A."/>
            <person name="Zwirko Z."/>
            <person name="Jaffe D.B."/>
            <person name="Alvarez P."/>
            <person name="Brockman W."/>
            <person name="Butler J."/>
            <person name="Chin C."/>
            <person name="Gnerre S."/>
            <person name="Grabherr M."/>
            <person name="Kleber M."/>
            <person name="Mauceli E."/>
            <person name="MacCallum I."/>
        </authorList>
    </citation>
    <scope>NUCLEOTIDE SEQUENCE [LARGE SCALE GENOMIC DNA]</scope>
    <source>
        <strain evidence="11">Tucson 15010-1051.87</strain>
    </source>
</reference>
<dbReference type="Proteomes" id="UP000008792">
    <property type="component" value="Unassembled WGS sequence"/>
</dbReference>
<evidence type="ECO:0000256" key="7">
    <source>
        <dbReference type="SAM" id="Coils"/>
    </source>
</evidence>
<evidence type="ECO:0000313" key="11">
    <source>
        <dbReference type="Proteomes" id="UP000008792"/>
    </source>
</evidence>
<evidence type="ECO:0000256" key="8">
    <source>
        <dbReference type="SAM" id="MobiDB-lite"/>
    </source>
</evidence>
<comment type="subunit">
    <text evidence="1">Self-associates forming complexes of several hundred monomers.</text>
</comment>
<dbReference type="Pfam" id="PF13873">
    <property type="entry name" value="Myb_DNA-bind_5"/>
    <property type="match status" value="1"/>
</dbReference>
<feature type="compositionally biased region" description="Basic and acidic residues" evidence="8">
    <location>
        <begin position="118"/>
        <end position="130"/>
    </location>
</feature>
<accession>B4LLG2</accession>
<keyword evidence="4" id="KW-0238">DNA-binding</keyword>
<proteinExistence type="predicted"/>
<keyword evidence="7" id="KW-0175">Coiled coil</keyword>
<evidence type="ECO:0000313" key="10">
    <source>
        <dbReference type="EMBL" id="EDW61914.2"/>
    </source>
</evidence>
<sequence length="335" mass="38713">MYIYFTDPYREFVNMNSSSRRQRSRMPNFTIGEENVLRMLTAKYHKEIEDKASNAHVWRAKNRAWESIAAEFYNNTQIQRSAVKLKSKYETMKKQNKLLNVLVKREPTQEDASPNKTNEQRNTLEESKRHVDQAEQVVIVEQFKAETQTDQVMAEAEPGPIAAETRASEGDQIMSNAEQAMVDADQIMIEAVPENKPMDGIETVLTELRPDYSKISVRSRRSDANISANIDVERVREFLRQYKNLNQAQLAAAKSNAPSPDIEKAALHSSEQDNNELVKELSLTQRSLAAQFNYYRNMDIRAQQKHLAELKNLEIQHQILEIELQIKQKELQKNS</sequence>
<dbReference type="InterPro" id="IPR028002">
    <property type="entry name" value="Myb_DNA-bind_5"/>
</dbReference>
<dbReference type="InParanoid" id="B4LLG2"/>
<dbReference type="OrthoDB" id="7871799at2759"/>
<dbReference type="HOGENOM" id="CLU_866767_0_0_1"/>
<evidence type="ECO:0000256" key="2">
    <source>
        <dbReference type="ARBA" id="ARBA00016807"/>
    </source>
</evidence>
<protein>
    <recommendedName>
        <fullName evidence="2">Regulatory protein zeste</fullName>
    </recommendedName>
</protein>
<evidence type="ECO:0000256" key="3">
    <source>
        <dbReference type="ARBA" id="ARBA00023015"/>
    </source>
</evidence>
<evidence type="ECO:0000256" key="4">
    <source>
        <dbReference type="ARBA" id="ARBA00023125"/>
    </source>
</evidence>
<organism evidence="10 11">
    <name type="scientific">Drosophila virilis</name>
    <name type="common">Fruit fly</name>
    <dbReference type="NCBI Taxonomy" id="7244"/>
    <lineage>
        <taxon>Eukaryota</taxon>
        <taxon>Metazoa</taxon>
        <taxon>Ecdysozoa</taxon>
        <taxon>Arthropoda</taxon>
        <taxon>Hexapoda</taxon>
        <taxon>Insecta</taxon>
        <taxon>Pterygota</taxon>
        <taxon>Neoptera</taxon>
        <taxon>Endopterygota</taxon>
        <taxon>Diptera</taxon>
        <taxon>Brachycera</taxon>
        <taxon>Muscomorpha</taxon>
        <taxon>Ephydroidea</taxon>
        <taxon>Drosophilidae</taxon>
        <taxon>Drosophila</taxon>
    </lineage>
</organism>
<dbReference type="AlphaFoldDB" id="B4LLG2"/>
<feature type="region of interest" description="Disordered" evidence="8">
    <location>
        <begin position="104"/>
        <end position="130"/>
    </location>
</feature>
<dbReference type="EMBL" id="CH940648">
    <property type="protein sequence ID" value="EDW61914.2"/>
    <property type="molecule type" value="Genomic_DNA"/>
</dbReference>
<feature type="coiled-coil region" evidence="7">
    <location>
        <begin position="303"/>
        <end position="330"/>
    </location>
</feature>
<name>B4LLG2_DROVI</name>
<dbReference type="GO" id="GO:0003677">
    <property type="term" value="F:DNA binding"/>
    <property type="evidence" value="ECO:0007669"/>
    <property type="project" value="UniProtKB-KW"/>
</dbReference>
<gene>
    <name evidence="10" type="primary">Dvir\GJ22315</name>
    <name evidence="10" type="ORF">Dvir_GJ22315</name>
</gene>
<dbReference type="KEGG" id="dvi:6624768"/>
<comment type="function">
    <text evidence="6">Involved in transvection phenomena (= synapsis-dependent gene expression), where the synaptic pairing of chromosomes carrying genes with which zeste interacts influences the expression of these genes. Zeste binds to DNA and stimulates transcription from a nearby promoter.</text>
</comment>